<feature type="transmembrane region" description="Helical" evidence="1">
    <location>
        <begin position="187"/>
        <end position="212"/>
    </location>
</feature>
<feature type="transmembrane region" description="Helical" evidence="1">
    <location>
        <begin position="12"/>
        <end position="31"/>
    </location>
</feature>
<proteinExistence type="predicted"/>
<dbReference type="PANTHER" id="PTHR37308:SF1">
    <property type="entry name" value="POLYPRENYL-PHOSPHATE TRANSPORTER"/>
    <property type="match status" value="1"/>
</dbReference>
<gene>
    <name evidence="2" type="ORF">SAMN02745973_00603</name>
</gene>
<evidence type="ECO:0000256" key="1">
    <source>
        <dbReference type="SAM" id="Phobius"/>
    </source>
</evidence>
<organism evidence="2 3">
    <name type="scientific">Garciella nitratireducens DSM 15102</name>
    <dbReference type="NCBI Taxonomy" id="1121911"/>
    <lineage>
        <taxon>Bacteria</taxon>
        <taxon>Bacillati</taxon>
        <taxon>Bacillota</taxon>
        <taxon>Clostridia</taxon>
        <taxon>Eubacteriales</taxon>
        <taxon>Eubacteriaceae</taxon>
        <taxon>Garciella</taxon>
    </lineage>
</organism>
<dbReference type="PANTHER" id="PTHR37308">
    <property type="entry name" value="INTEGRAL MEMBRANE PROTEIN"/>
    <property type="match status" value="1"/>
</dbReference>
<feature type="transmembrane region" description="Helical" evidence="1">
    <location>
        <begin position="112"/>
        <end position="129"/>
    </location>
</feature>
<feature type="transmembrane region" description="Helical" evidence="1">
    <location>
        <begin position="84"/>
        <end position="100"/>
    </location>
</feature>
<reference evidence="2 3" key="1">
    <citation type="submission" date="2017-02" db="EMBL/GenBank/DDBJ databases">
        <authorList>
            <person name="Peterson S.W."/>
        </authorList>
    </citation>
    <scope>NUCLEOTIDE SEQUENCE [LARGE SCALE GENOMIC DNA]</scope>
    <source>
        <strain evidence="2 3">DSM 15102</strain>
    </source>
</reference>
<dbReference type="AlphaFoldDB" id="A0A1T4KM15"/>
<dbReference type="InterPro" id="IPR007163">
    <property type="entry name" value="VCA0040-like"/>
</dbReference>
<keyword evidence="1" id="KW-0472">Membrane</keyword>
<feature type="transmembrane region" description="Helical" evidence="1">
    <location>
        <begin position="52"/>
        <end position="72"/>
    </location>
</feature>
<dbReference type="EMBL" id="FUWV01000002">
    <property type="protein sequence ID" value="SJZ43413.1"/>
    <property type="molecule type" value="Genomic_DNA"/>
</dbReference>
<dbReference type="OrthoDB" id="9793746at2"/>
<evidence type="ECO:0000313" key="3">
    <source>
        <dbReference type="Proteomes" id="UP000196365"/>
    </source>
</evidence>
<feature type="transmembrane region" description="Helical" evidence="1">
    <location>
        <begin position="149"/>
        <end position="175"/>
    </location>
</feature>
<evidence type="ECO:0000313" key="2">
    <source>
        <dbReference type="EMBL" id="SJZ43413.1"/>
    </source>
</evidence>
<keyword evidence="3" id="KW-1185">Reference proteome</keyword>
<name>A0A1T4KM15_9FIRM</name>
<protein>
    <submittedName>
        <fullName evidence="2">Putative membrane protein</fullName>
    </submittedName>
</protein>
<accession>A0A1T4KM15</accession>
<sequence length="266" mass="29366">MRFLSDFLKGLAIGVGAIAPGVSGGALAVIFGIYENLTYAIGNIFKDFKKKIFYLFPIGLGGIAGILIFSNMLEYLFKNYNIEIRYLFIGLMIGTFPSLLKLANKNGFKKNYTISFFIALSSTILFTLLEDTMINIVSKEVPGVLDLIIYGVIVGFGTIVPGVSSSVILMYIGAYNTLLKAIASVNIPLLIPVGIGFVLSFLVLAKVISFLFQYAYGYTYYAVLGFVIGSIVPIFPGVQFHFRYFISFIIMVIGFFISFLLSKYEK</sequence>
<dbReference type="Proteomes" id="UP000196365">
    <property type="component" value="Unassembled WGS sequence"/>
</dbReference>
<keyword evidence="1" id="KW-0812">Transmembrane</keyword>
<feature type="transmembrane region" description="Helical" evidence="1">
    <location>
        <begin position="218"/>
        <end position="235"/>
    </location>
</feature>
<feature type="transmembrane region" description="Helical" evidence="1">
    <location>
        <begin position="242"/>
        <end position="261"/>
    </location>
</feature>
<dbReference type="RefSeq" id="WP_087678035.1">
    <property type="nucleotide sequence ID" value="NZ_FUWV01000002.1"/>
</dbReference>
<keyword evidence="1" id="KW-1133">Transmembrane helix</keyword>
<dbReference type="Pfam" id="PF04018">
    <property type="entry name" value="VCA0040-like"/>
    <property type="match status" value="1"/>
</dbReference>